<organism evidence="1 2">
    <name type="scientific">Pleurodeles waltl</name>
    <name type="common">Iberian ribbed newt</name>
    <dbReference type="NCBI Taxonomy" id="8319"/>
    <lineage>
        <taxon>Eukaryota</taxon>
        <taxon>Metazoa</taxon>
        <taxon>Chordata</taxon>
        <taxon>Craniata</taxon>
        <taxon>Vertebrata</taxon>
        <taxon>Euteleostomi</taxon>
        <taxon>Amphibia</taxon>
        <taxon>Batrachia</taxon>
        <taxon>Caudata</taxon>
        <taxon>Salamandroidea</taxon>
        <taxon>Salamandridae</taxon>
        <taxon>Pleurodelinae</taxon>
        <taxon>Pleurodeles</taxon>
    </lineage>
</organism>
<keyword evidence="2" id="KW-1185">Reference proteome</keyword>
<name>A0AAV7L1A1_PLEWA</name>
<gene>
    <name evidence="1" type="ORF">NDU88_004218</name>
</gene>
<sequence>MLRATGATNGLRRTRLSLKARVLGAAASAGQASTLYRCTHLGLDIRSCRRSGPFPASRITEETGGVVTGFSLSPSAYEFPVTRDPGERRLCSRAAGSSCH</sequence>
<evidence type="ECO:0000313" key="1">
    <source>
        <dbReference type="EMBL" id="KAJ1084064.1"/>
    </source>
</evidence>
<reference evidence="1" key="1">
    <citation type="journal article" date="2022" name="bioRxiv">
        <title>Sequencing and chromosome-scale assembly of the giantPleurodeles waltlgenome.</title>
        <authorList>
            <person name="Brown T."/>
            <person name="Elewa A."/>
            <person name="Iarovenko S."/>
            <person name="Subramanian E."/>
            <person name="Araus A.J."/>
            <person name="Petzold A."/>
            <person name="Susuki M."/>
            <person name="Suzuki K.-i.T."/>
            <person name="Hayashi T."/>
            <person name="Toyoda A."/>
            <person name="Oliveira C."/>
            <person name="Osipova E."/>
            <person name="Leigh N.D."/>
            <person name="Simon A."/>
            <person name="Yun M.H."/>
        </authorList>
    </citation>
    <scope>NUCLEOTIDE SEQUENCE</scope>
    <source>
        <strain evidence="1">20211129_DDA</strain>
        <tissue evidence="1">Liver</tissue>
    </source>
</reference>
<dbReference type="AlphaFoldDB" id="A0AAV7L1A1"/>
<accession>A0AAV7L1A1</accession>
<proteinExistence type="predicted"/>
<comment type="caution">
    <text evidence="1">The sequence shown here is derived from an EMBL/GenBank/DDBJ whole genome shotgun (WGS) entry which is preliminary data.</text>
</comment>
<dbReference type="Proteomes" id="UP001066276">
    <property type="component" value="Chromosome 12"/>
</dbReference>
<protein>
    <submittedName>
        <fullName evidence="1">Uncharacterized protein</fullName>
    </submittedName>
</protein>
<dbReference type="EMBL" id="JANPWB010000016">
    <property type="protein sequence ID" value="KAJ1084064.1"/>
    <property type="molecule type" value="Genomic_DNA"/>
</dbReference>
<evidence type="ECO:0000313" key="2">
    <source>
        <dbReference type="Proteomes" id="UP001066276"/>
    </source>
</evidence>